<gene>
    <name evidence="2" type="ORF">FTV88_1714</name>
</gene>
<dbReference type="GO" id="GO:0006935">
    <property type="term" value="P:chemotaxis"/>
    <property type="evidence" value="ECO:0007669"/>
    <property type="project" value="InterPro"/>
</dbReference>
<dbReference type="InterPro" id="IPR036061">
    <property type="entry name" value="CheW-like_dom_sf"/>
</dbReference>
<evidence type="ECO:0000313" key="2">
    <source>
        <dbReference type="EMBL" id="QGG47812.1"/>
    </source>
</evidence>
<reference evidence="3" key="1">
    <citation type="submission" date="2019-11" db="EMBL/GenBank/DDBJ databases">
        <title>Genome sequence of Heliorestis convoluta strain HH, an alkaliphilic and minimalistic phototrophic bacterium from a soda lake in Egypt.</title>
        <authorList>
            <person name="Dewey E.D."/>
            <person name="Stokes L.M."/>
            <person name="Burchell B.M."/>
            <person name="Shaffer K.N."/>
            <person name="Huntington A.M."/>
            <person name="Baker J.M."/>
            <person name="Nadendla S."/>
            <person name="Giglio M.G."/>
            <person name="Touchman J.W."/>
            <person name="Blankenship R.E."/>
            <person name="Madigan M.T."/>
            <person name="Sattley W.M."/>
        </authorList>
    </citation>
    <scope>NUCLEOTIDE SEQUENCE [LARGE SCALE GENOMIC DNA]</scope>
    <source>
        <strain evidence="3">HH</strain>
    </source>
</reference>
<organism evidence="2 3">
    <name type="scientific">Heliorestis convoluta</name>
    <dbReference type="NCBI Taxonomy" id="356322"/>
    <lineage>
        <taxon>Bacteria</taxon>
        <taxon>Bacillati</taxon>
        <taxon>Bacillota</taxon>
        <taxon>Clostridia</taxon>
        <taxon>Eubacteriales</taxon>
        <taxon>Heliobacteriaceae</taxon>
        <taxon>Heliorestis</taxon>
    </lineage>
</organism>
<feature type="domain" description="CheW-like" evidence="1">
    <location>
        <begin position="7"/>
        <end position="148"/>
    </location>
</feature>
<accession>A0A5Q2N3E2</accession>
<dbReference type="KEGG" id="hcv:FTV88_1714"/>
<dbReference type="SUPFAM" id="SSF50341">
    <property type="entry name" value="CheW-like"/>
    <property type="match status" value="2"/>
</dbReference>
<dbReference type="SMART" id="SM00260">
    <property type="entry name" value="CheW"/>
    <property type="match status" value="2"/>
</dbReference>
<proteinExistence type="predicted"/>
<dbReference type="Gene3D" id="2.30.30.40">
    <property type="entry name" value="SH3 Domains"/>
    <property type="match status" value="2"/>
</dbReference>
<dbReference type="GO" id="GO:0007165">
    <property type="term" value="P:signal transduction"/>
    <property type="evidence" value="ECO:0007669"/>
    <property type="project" value="InterPro"/>
</dbReference>
<dbReference type="Proteomes" id="UP000366051">
    <property type="component" value="Chromosome"/>
</dbReference>
<dbReference type="InterPro" id="IPR002545">
    <property type="entry name" value="CheW-lke_dom"/>
</dbReference>
<dbReference type="Pfam" id="PF01584">
    <property type="entry name" value="CheW"/>
    <property type="match status" value="2"/>
</dbReference>
<feature type="domain" description="CheW-like" evidence="1">
    <location>
        <begin position="189"/>
        <end position="329"/>
    </location>
</feature>
<dbReference type="GO" id="GO:0005829">
    <property type="term" value="C:cytosol"/>
    <property type="evidence" value="ECO:0007669"/>
    <property type="project" value="TreeGrafter"/>
</dbReference>
<evidence type="ECO:0000313" key="3">
    <source>
        <dbReference type="Proteomes" id="UP000366051"/>
    </source>
</evidence>
<dbReference type="PANTHER" id="PTHR22617">
    <property type="entry name" value="CHEMOTAXIS SENSOR HISTIDINE KINASE-RELATED"/>
    <property type="match status" value="1"/>
</dbReference>
<dbReference type="PANTHER" id="PTHR22617:SF23">
    <property type="entry name" value="CHEMOTAXIS PROTEIN CHEW"/>
    <property type="match status" value="1"/>
</dbReference>
<evidence type="ECO:0000259" key="1">
    <source>
        <dbReference type="PROSITE" id="PS50851"/>
    </source>
</evidence>
<protein>
    <submittedName>
        <fullName evidence="2">Chemotaxis protein CheW</fullName>
    </submittedName>
</protein>
<dbReference type="OrthoDB" id="9794382at2"/>
<dbReference type="PROSITE" id="PS50851">
    <property type="entry name" value="CHEW"/>
    <property type="match status" value="2"/>
</dbReference>
<name>A0A5Q2N3E2_9FIRM</name>
<sequence>MLGTSKEKVYLIIVLKGQRYGVPAEQIKQIAPLPMISQAEEYPDTVAGLIDWHGQAMPLIDLSRTLGRGSHEYRLQDKVIVLEAGDTTVALVVNAVEDMYSFATEEIKAIPQVQHQSLLPPFVTSLVRHDQELIFLLSGDLLLLQSFESETRLNNKAWPPWTDEEKQELRQRAQVLAQPFDKESNRSGERVGVVVRLNGELFWFDLIYVQEFLTLSEIVPIPCTPEHVVGVTNLRGQIITVFDLRPFLGLPRKKSTRSKLVVIATKDFLGALQIDAIMDLVVLREEEILPAPVALRSLADEYARGHIPFREKFIATILDIDRIFQREELVVYEEI</sequence>
<dbReference type="Gene3D" id="2.40.50.180">
    <property type="entry name" value="CheA-289, Domain 4"/>
    <property type="match status" value="2"/>
</dbReference>
<keyword evidence="3" id="KW-1185">Reference proteome</keyword>
<dbReference type="EMBL" id="CP045875">
    <property type="protein sequence ID" value="QGG47812.1"/>
    <property type="molecule type" value="Genomic_DNA"/>
</dbReference>
<dbReference type="AlphaFoldDB" id="A0A5Q2N3E2"/>
<dbReference type="InterPro" id="IPR039315">
    <property type="entry name" value="CheW"/>
</dbReference>